<reference evidence="1 2" key="1">
    <citation type="submission" date="2024-10" db="EMBL/GenBank/DDBJ databases">
        <authorList>
            <person name="Yang X.-N."/>
        </authorList>
    </citation>
    <scope>NUCLEOTIDE SEQUENCE [LARGE SCALE GENOMIC DNA]</scope>
    <source>
        <strain evidence="1 2">CAU 1059</strain>
    </source>
</reference>
<protein>
    <submittedName>
        <fullName evidence="1">Uncharacterized protein</fullName>
    </submittedName>
</protein>
<evidence type="ECO:0000313" key="1">
    <source>
        <dbReference type="EMBL" id="MFH0252973.1"/>
    </source>
</evidence>
<gene>
    <name evidence="1" type="ORF">ACGRVM_03660</name>
</gene>
<accession>A0ABW7I4G0</accession>
<comment type="caution">
    <text evidence="1">The sequence shown here is derived from an EMBL/GenBank/DDBJ whole genome shotgun (WGS) entry which is preliminary data.</text>
</comment>
<proteinExistence type="predicted"/>
<dbReference type="RefSeq" id="WP_377168597.1">
    <property type="nucleotide sequence ID" value="NZ_JBHTJC010000001.1"/>
</dbReference>
<organism evidence="1 2">
    <name type="scientific">Roseovarius aquimarinus</name>
    <dbReference type="NCBI Taxonomy" id="1229156"/>
    <lineage>
        <taxon>Bacteria</taxon>
        <taxon>Pseudomonadati</taxon>
        <taxon>Pseudomonadota</taxon>
        <taxon>Alphaproteobacteria</taxon>
        <taxon>Rhodobacterales</taxon>
        <taxon>Roseobacteraceae</taxon>
        <taxon>Roseovarius</taxon>
    </lineage>
</organism>
<sequence length="62" mass="7041">MRLTFGAAPGRAADEGARRIRLRGQWFGDGFTVENPPFDLPRHEYVFLRDDQLNRAPGKLAL</sequence>
<keyword evidence="2" id="KW-1185">Reference proteome</keyword>
<dbReference type="Proteomes" id="UP001607157">
    <property type="component" value="Unassembled WGS sequence"/>
</dbReference>
<name>A0ABW7I4G0_9RHOB</name>
<evidence type="ECO:0000313" key="2">
    <source>
        <dbReference type="Proteomes" id="UP001607157"/>
    </source>
</evidence>
<dbReference type="EMBL" id="JBIHMM010000001">
    <property type="protein sequence ID" value="MFH0252973.1"/>
    <property type="molecule type" value="Genomic_DNA"/>
</dbReference>